<keyword evidence="1" id="KW-0732">Signal</keyword>
<accession>A0A0V1M1S4</accession>
<comment type="caution">
    <text evidence="2">The sequence shown here is derived from an EMBL/GenBank/DDBJ whole genome shotgun (WGS) entry which is preliminary data.</text>
</comment>
<organism evidence="2 3">
    <name type="scientific">Trichinella papuae</name>
    <dbReference type="NCBI Taxonomy" id="268474"/>
    <lineage>
        <taxon>Eukaryota</taxon>
        <taxon>Metazoa</taxon>
        <taxon>Ecdysozoa</taxon>
        <taxon>Nematoda</taxon>
        <taxon>Enoplea</taxon>
        <taxon>Dorylaimia</taxon>
        <taxon>Trichinellida</taxon>
        <taxon>Trichinellidae</taxon>
        <taxon>Trichinella</taxon>
    </lineage>
</organism>
<dbReference type="AlphaFoldDB" id="A0A0V1M1S4"/>
<feature type="signal peptide" evidence="1">
    <location>
        <begin position="1"/>
        <end position="28"/>
    </location>
</feature>
<dbReference type="EMBL" id="JYDO01000315">
    <property type="protein sequence ID" value="KRZ65647.1"/>
    <property type="molecule type" value="Genomic_DNA"/>
</dbReference>
<feature type="chain" id="PRO_5006882165" evidence="1">
    <location>
        <begin position="29"/>
        <end position="132"/>
    </location>
</feature>
<dbReference type="Proteomes" id="UP000054843">
    <property type="component" value="Unassembled WGS sequence"/>
</dbReference>
<protein>
    <submittedName>
        <fullName evidence="2">Uncharacterized protein</fullName>
    </submittedName>
</protein>
<sequence length="132" mass="14432">MSLDKKYFITNLRCILFLWAYLCNRLLATSTCQNSDGTNAVDWAILYKAPAQAQGKLLTAGGGAARWANNPAAVTADNGHSFAKALEHVIAVNANNKFISYNNLPPDVPKVKTKSNSKGNKKCNFDIKQRSI</sequence>
<evidence type="ECO:0000256" key="1">
    <source>
        <dbReference type="SAM" id="SignalP"/>
    </source>
</evidence>
<dbReference type="OrthoDB" id="10261598at2759"/>
<name>A0A0V1M1S4_9BILA</name>
<gene>
    <name evidence="2" type="ORF">T10_3551</name>
</gene>
<reference evidence="2 3" key="1">
    <citation type="submission" date="2015-01" db="EMBL/GenBank/DDBJ databases">
        <title>Evolution of Trichinella species and genotypes.</title>
        <authorList>
            <person name="Korhonen P.K."/>
            <person name="Edoardo P."/>
            <person name="Giuseppe L.R."/>
            <person name="Gasser R.B."/>
        </authorList>
    </citation>
    <scope>NUCLEOTIDE SEQUENCE [LARGE SCALE GENOMIC DNA]</scope>
    <source>
        <strain evidence="2">ISS1980</strain>
    </source>
</reference>
<evidence type="ECO:0000313" key="2">
    <source>
        <dbReference type="EMBL" id="KRZ65647.1"/>
    </source>
</evidence>
<keyword evidence="3" id="KW-1185">Reference proteome</keyword>
<proteinExistence type="predicted"/>
<evidence type="ECO:0000313" key="3">
    <source>
        <dbReference type="Proteomes" id="UP000054843"/>
    </source>
</evidence>